<accession>A0A8C6KIB4</accession>
<dbReference type="AlphaFoldDB" id="A0A8C6KIB4"/>
<dbReference type="GO" id="GO:0003824">
    <property type="term" value="F:catalytic activity"/>
    <property type="evidence" value="ECO:0007669"/>
    <property type="project" value="InterPro"/>
</dbReference>
<dbReference type="SUPFAM" id="SSF56219">
    <property type="entry name" value="DNase I-like"/>
    <property type="match status" value="1"/>
</dbReference>
<evidence type="ECO:0000313" key="3">
    <source>
        <dbReference type="Ensembl" id="ENSNFUP00015005297.1"/>
    </source>
</evidence>
<dbReference type="Pfam" id="PF00078">
    <property type="entry name" value="RVT_1"/>
    <property type="match status" value="1"/>
</dbReference>
<evidence type="ECO:0000313" key="4">
    <source>
        <dbReference type="Proteomes" id="UP000694548"/>
    </source>
</evidence>
<keyword evidence="1" id="KW-0812">Transmembrane</keyword>
<dbReference type="InterPro" id="IPR000477">
    <property type="entry name" value="RT_dom"/>
</dbReference>
<evidence type="ECO:0000259" key="2">
    <source>
        <dbReference type="PROSITE" id="PS50878"/>
    </source>
</evidence>
<dbReference type="Pfam" id="PF03372">
    <property type="entry name" value="Exo_endo_phos"/>
    <property type="match status" value="1"/>
</dbReference>
<dbReference type="SUPFAM" id="SSF56672">
    <property type="entry name" value="DNA/RNA polymerases"/>
    <property type="match status" value="1"/>
</dbReference>
<organism evidence="3 4">
    <name type="scientific">Nothobranchius furzeri</name>
    <name type="common">Turquoise killifish</name>
    <dbReference type="NCBI Taxonomy" id="105023"/>
    <lineage>
        <taxon>Eukaryota</taxon>
        <taxon>Metazoa</taxon>
        <taxon>Chordata</taxon>
        <taxon>Craniata</taxon>
        <taxon>Vertebrata</taxon>
        <taxon>Euteleostomi</taxon>
        <taxon>Actinopterygii</taxon>
        <taxon>Neopterygii</taxon>
        <taxon>Teleostei</taxon>
        <taxon>Neoteleostei</taxon>
        <taxon>Acanthomorphata</taxon>
        <taxon>Ovalentaria</taxon>
        <taxon>Atherinomorphae</taxon>
        <taxon>Cyprinodontiformes</taxon>
        <taxon>Nothobranchiidae</taxon>
        <taxon>Nothobranchius</taxon>
    </lineage>
</organism>
<feature type="transmembrane region" description="Helical" evidence="1">
    <location>
        <begin position="12"/>
        <end position="35"/>
    </location>
</feature>
<dbReference type="PANTHER" id="PTHR33332">
    <property type="entry name" value="REVERSE TRANSCRIPTASE DOMAIN-CONTAINING PROTEIN"/>
    <property type="match status" value="1"/>
</dbReference>
<proteinExistence type="predicted"/>
<reference evidence="3" key="1">
    <citation type="submission" date="2014-08" db="EMBL/GenBank/DDBJ databases">
        <authorList>
            <person name="Senf B."/>
            <person name="Petzold A."/>
            <person name="Downie B.R."/>
            <person name="Koch P."/>
            <person name="Platzer M."/>
        </authorList>
    </citation>
    <scope>NUCLEOTIDE SEQUENCE [LARGE SCALE GENOMIC DNA]</scope>
    <source>
        <strain evidence="3">GRZ</strain>
    </source>
</reference>
<dbReference type="Gene3D" id="3.60.10.10">
    <property type="entry name" value="Endonuclease/exonuclease/phosphatase"/>
    <property type="match status" value="1"/>
</dbReference>
<name>A0A8C6KIB4_NOTFU</name>
<keyword evidence="4" id="KW-1185">Reference proteome</keyword>
<dbReference type="PROSITE" id="PS50878">
    <property type="entry name" value="RT_POL"/>
    <property type="match status" value="1"/>
</dbReference>
<dbReference type="Proteomes" id="UP000694548">
    <property type="component" value="Chromosome sgr05"/>
</dbReference>
<feature type="domain" description="Reverse transcriptase" evidence="2">
    <location>
        <begin position="644"/>
        <end position="915"/>
    </location>
</feature>
<reference evidence="3" key="2">
    <citation type="submission" date="2025-08" db="UniProtKB">
        <authorList>
            <consortium name="Ensembl"/>
        </authorList>
    </citation>
    <scope>IDENTIFICATION</scope>
</reference>
<reference evidence="3" key="3">
    <citation type="submission" date="2025-09" db="UniProtKB">
        <authorList>
            <consortium name="Ensembl"/>
        </authorList>
    </citation>
    <scope>IDENTIFICATION</scope>
</reference>
<dbReference type="Ensembl" id="ENSNFUT00015005583.1">
    <property type="protein sequence ID" value="ENSNFUP00015005297.1"/>
    <property type="gene ID" value="ENSNFUG00015002649.1"/>
</dbReference>
<keyword evidence="1" id="KW-1133">Transmembrane helix</keyword>
<sequence length="1113" mass="125661">MAPACSASRLLFSIFLIFSLFLCFVVNVGTAILTYDRANLLDLRSPWLPGQDYHHYHRETLQMLRYTIPASLWRIPGPLWFRKRRRRRGKRGGCLVRVRAELARTSGFMQSRMGVPARCRSVRCYLESVDRRLFSAPGSASGLCAASSSHPAPSPCWCHRGVDFSNIRVLKHISSHTPRLDPVPPYRFALMNTRSLGNKSFIIKDYFIDNNLDFLLITESWIAPDDLATISETLPADCAYFNNPRTTGRGGGLLTIFKRTIVCKPITFPDFTSFELTAFELCSSPPVLCALLYRPPKYSRDFITQFSDILSDICSHYECVLILGDFNIHVCCPEKPLVGEFLNVIDSFGLTQLVNMPTHERSHILDLVLTHGLKITDMFVDAVHISDHFPVLFRLHRSNASLINLMPARRARSFTPSTATEFCTLFTDLVSTLPVFSSTDDLLHFFRSSCLTVLDQIAPMRTRRSKVRSDPWISATTRSVRRECRRAERRWKKDKLQISYQIMIDTWARYQKVVKDARNKFFSNIITASFGNQRVLYQTLNAVLSASDHHSLTTSDAQCTQFLKFFLGKIASIRAQISSPYVTSRPEPIRLRSLDNFDLLSLSSLENLLSALKPSGSPVDPVPPHLLKETYSVTGPLMLSIINNSLSTGVVPRAFKHAVVQPVLKKPGLDTSVMSNFRPISKLPFLSKLLERAVFNQIMSHLDDHGLMDPFQSGFRSLHSTESAHLRVFNDILLTLDSGSNVLLVLLDLSAAFDTVDHAILLTRLNQLVGIQGTALDWFRSYFCDRTFNVMMGSAASPSAALTCGVPQGSILGPLLFNLYILPLGDIFKKHHIDYHFYADDCQLYASVKPNDSLLPLVECCNDVKSWLSENFLLLNDAKTEAIIFSPGTSQSPQLTLPFITSGLKNRVTNLGVVMDAKLKMDIHVNQVVKTCYYHLRRLSKVKPILKRRHLHSVVHAFITSRLDYSNSVLYGISSSTLARLQLVQNAAARFLTGTRQREHITPVLANLHWLPIHLRIEFKILVFVFKSLNNLAPGYLSELIHPYVPTRSLRSADQHLLHVPSSRCKSRGERAFSVCAPKLWNHLPLPIRLSSSLSLFKSRLKTHFYSLAFNSV</sequence>
<dbReference type="CDD" id="cd01650">
    <property type="entry name" value="RT_nLTR_like"/>
    <property type="match status" value="1"/>
</dbReference>
<dbReference type="InterPro" id="IPR036691">
    <property type="entry name" value="Endo/exonu/phosph_ase_sf"/>
</dbReference>
<dbReference type="InterPro" id="IPR005135">
    <property type="entry name" value="Endo/exonuclease/phosphatase"/>
</dbReference>
<keyword evidence="1" id="KW-0472">Membrane</keyword>
<dbReference type="GeneTree" id="ENSGT01150000286909"/>
<evidence type="ECO:0000256" key="1">
    <source>
        <dbReference type="SAM" id="Phobius"/>
    </source>
</evidence>
<dbReference type="InterPro" id="IPR043502">
    <property type="entry name" value="DNA/RNA_pol_sf"/>
</dbReference>
<protein>
    <recommendedName>
        <fullName evidence="2">Reverse transcriptase domain-containing protein</fullName>
    </recommendedName>
</protein>